<keyword evidence="6 12" id="KW-0028">Amino-acid biosynthesis</keyword>
<comment type="caution">
    <text evidence="15">The sequence shown here is derived from an EMBL/GenBank/DDBJ whole genome shotgun (WGS) entry which is preliminary data.</text>
</comment>
<dbReference type="Pfam" id="PF00291">
    <property type="entry name" value="PALP"/>
    <property type="match status" value="1"/>
</dbReference>
<evidence type="ECO:0000256" key="10">
    <source>
        <dbReference type="ARBA" id="ARBA00023239"/>
    </source>
</evidence>
<evidence type="ECO:0000256" key="8">
    <source>
        <dbReference type="ARBA" id="ARBA00022898"/>
    </source>
</evidence>
<evidence type="ECO:0000313" key="16">
    <source>
        <dbReference type="Proteomes" id="UP000663801"/>
    </source>
</evidence>
<dbReference type="HAMAP" id="MF_00133">
    <property type="entry name" value="Trp_synth_beta"/>
    <property type="match status" value="1"/>
</dbReference>
<dbReference type="InterPro" id="IPR006654">
    <property type="entry name" value="Trp_synth_beta"/>
</dbReference>
<dbReference type="GO" id="GO:0005737">
    <property type="term" value="C:cytoplasm"/>
    <property type="evidence" value="ECO:0007669"/>
    <property type="project" value="TreeGrafter"/>
</dbReference>
<gene>
    <name evidence="12 15" type="primary">trpB</name>
    <name evidence="15" type="ORF">JL107_03235</name>
</gene>
<evidence type="ECO:0000256" key="2">
    <source>
        <dbReference type="ARBA" id="ARBA00002786"/>
    </source>
</evidence>
<feature type="compositionally biased region" description="Basic and acidic residues" evidence="13">
    <location>
        <begin position="406"/>
        <end position="415"/>
    </location>
</feature>
<dbReference type="SUPFAM" id="SSF53686">
    <property type="entry name" value="Tryptophan synthase beta subunit-like PLP-dependent enzymes"/>
    <property type="match status" value="1"/>
</dbReference>
<evidence type="ECO:0000259" key="14">
    <source>
        <dbReference type="Pfam" id="PF00291"/>
    </source>
</evidence>
<dbReference type="InterPro" id="IPR023026">
    <property type="entry name" value="Trp_synth_beta/beta-like"/>
</dbReference>
<name>A0A938YL72_9ACTN</name>
<dbReference type="FunFam" id="3.40.50.1100:FF:000001">
    <property type="entry name" value="Tryptophan synthase beta chain"/>
    <property type="match status" value="1"/>
</dbReference>
<evidence type="ECO:0000256" key="1">
    <source>
        <dbReference type="ARBA" id="ARBA00001933"/>
    </source>
</evidence>
<dbReference type="Proteomes" id="UP000663801">
    <property type="component" value="Unassembled WGS sequence"/>
</dbReference>
<keyword evidence="10 12" id="KW-0456">Lyase</keyword>
<dbReference type="CDD" id="cd06446">
    <property type="entry name" value="Trp-synth_B"/>
    <property type="match status" value="1"/>
</dbReference>
<protein>
    <recommendedName>
        <fullName evidence="12">Tryptophan synthase beta chain</fullName>
        <ecNumber evidence="12">4.2.1.20</ecNumber>
    </recommendedName>
</protein>
<dbReference type="PROSITE" id="PS00168">
    <property type="entry name" value="TRP_SYNTHASE_BETA"/>
    <property type="match status" value="1"/>
</dbReference>
<feature type="region of interest" description="Disordered" evidence="13">
    <location>
        <begin position="406"/>
        <end position="444"/>
    </location>
</feature>
<comment type="subunit">
    <text evidence="5 12">Tetramer of two alpha and two beta chains.</text>
</comment>
<dbReference type="GO" id="GO:0004834">
    <property type="term" value="F:tryptophan synthase activity"/>
    <property type="evidence" value="ECO:0007669"/>
    <property type="project" value="UniProtKB-UniRule"/>
</dbReference>
<keyword evidence="9 12" id="KW-0057">Aromatic amino acid biosynthesis</keyword>
<evidence type="ECO:0000256" key="4">
    <source>
        <dbReference type="ARBA" id="ARBA00009982"/>
    </source>
</evidence>
<sequence>MAGTDHDPDERGYFGDFGGRWLPEALVGALDEVAEAYRKARIDPEFLAELDRLAETYAGRPSPLSDAARLTAEVGGARILLKREDLNHTGSHKINNVLGQALLAQRMGKTKVIAETGAGQHGVATATAAALLGLQCTVYMGRVDTERQALNVARMRLLGAEVVPVDNGSATLKDAINEAFRDWVTNVDHTFYLFGTVGGPHPFPVIVRDFQRIIGLEARVQVQRLTGRLPDAVAACVGGGSNAIGIFHAFLDDPDVRLVGLEAGGDGVETGRHASTISGGTVGVLHGARSFLLQNEDGQVAESHSISAGLDYPGVGPEHSHLADISRAEYRPITDTQAMDAFALLSRTEGIIPAIESAHAVAGGVALAREIGPGGIVLINVSGRGDKDMETALRWFGLGDDTAVDGTERATEAAEKGAVNAPDGPPAVRPSDFPAAPSGQDIQL</sequence>
<dbReference type="PIRSF" id="PIRSF001413">
    <property type="entry name" value="Trp_syn_beta"/>
    <property type="match status" value="1"/>
</dbReference>
<comment type="pathway">
    <text evidence="3 12">Amino-acid biosynthesis; L-tryptophan biosynthesis; L-tryptophan from chorismate: step 5/5.</text>
</comment>
<feature type="domain" description="Tryptophan synthase beta chain-like PALP" evidence="14">
    <location>
        <begin position="57"/>
        <end position="383"/>
    </location>
</feature>
<evidence type="ECO:0000313" key="15">
    <source>
        <dbReference type="EMBL" id="MBM9475452.1"/>
    </source>
</evidence>
<dbReference type="InterPro" id="IPR001926">
    <property type="entry name" value="TrpB-like_PALP"/>
</dbReference>
<keyword evidence="7 12" id="KW-0822">Tryptophan biosynthesis</keyword>
<dbReference type="Gene3D" id="3.40.50.1100">
    <property type="match status" value="2"/>
</dbReference>
<dbReference type="PANTHER" id="PTHR48077:SF3">
    <property type="entry name" value="TRYPTOPHAN SYNTHASE"/>
    <property type="match status" value="1"/>
</dbReference>
<comment type="cofactor">
    <cofactor evidence="1 12">
        <name>pyridoxal 5'-phosphate</name>
        <dbReference type="ChEBI" id="CHEBI:597326"/>
    </cofactor>
</comment>
<organism evidence="15 16">
    <name type="scientific">Nakamurella flavida</name>
    <dbReference type="NCBI Taxonomy" id="363630"/>
    <lineage>
        <taxon>Bacteria</taxon>
        <taxon>Bacillati</taxon>
        <taxon>Actinomycetota</taxon>
        <taxon>Actinomycetes</taxon>
        <taxon>Nakamurellales</taxon>
        <taxon>Nakamurellaceae</taxon>
        <taxon>Nakamurella</taxon>
    </lineage>
</organism>
<evidence type="ECO:0000256" key="12">
    <source>
        <dbReference type="HAMAP-Rule" id="MF_00133"/>
    </source>
</evidence>
<evidence type="ECO:0000256" key="5">
    <source>
        <dbReference type="ARBA" id="ARBA00011270"/>
    </source>
</evidence>
<dbReference type="EC" id="4.2.1.20" evidence="12"/>
<dbReference type="EMBL" id="JAERWL010000005">
    <property type="protein sequence ID" value="MBM9475452.1"/>
    <property type="molecule type" value="Genomic_DNA"/>
</dbReference>
<evidence type="ECO:0000256" key="11">
    <source>
        <dbReference type="ARBA" id="ARBA00049047"/>
    </source>
</evidence>
<comment type="catalytic activity">
    <reaction evidence="11 12">
        <text>(1S,2R)-1-C-(indol-3-yl)glycerol 3-phosphate + L-serine = D-glyceraldehyde 3-phosphate + L-tryptophan + H2O</text>
        <dbReference type="Rhea" id="RHEA:10532"/>
        <dbReference type="ChEBI" id="CHEBI:15377"/>
        <dbReference type="ChEBI" id="CHEBI:33384"/>
        <dbReference type="ChEBI" id="CHEBI:57912"/>
        <dbReference type="ChEBI" id="CHEBI:58866"/>
        <dbReference type="ChEBI" id="CHEBI:59776"/>
        <dbReference type="EC" id="4.2.1.20"/>
    </reaction>
</comment>
<evidence type="ECO:0000256" key="13">
    <source>
        <dbReference type="SAM" id="MobiDB-lite"/>
    </source>
</evidence>
<evidence type="ECO:0000256" key="3">
    <source>
        <dbReference type="ARBA" id="ARBA00004733"/>
    </source>
</evidence>
<dbReference type="FunFam" id="3.40.50.1100:FF:000004">
    <property type="entry name" value="Tryptophan synthase beta chain"/>
    <property type="match status" value="1"/>
</dbReference>
<comment type="function">
    <text evidence="2 12">The beta subunit is responsible for the synthesis of L-tryptophan from indole and L-serine.</text>
</comment>
<dbReference type="AlphaFoldDB" id="A0A938YL72"/>
<reference evidence="15" key="1">
    <citation type="submission" date="2021-01" db="EMBL/GenBank/DDBJ databases">
        <title>KCTC 19127 draft genome.</title>
        <authorList>
            <person name="An D."/>
        </authorList>
    </citation>
    <scope>NUCLEOTIDE SEQUENCE</scope>
    <source>
        <strain evidence="15">KCTC 19127</strain>
    </source>
</reference>
<evidence type="ECO:0000256" key="7">
    <source>
        <dbReference type="ARBA" id="ARBA00022822"/>
    </source>
</evidence>
<evidence type="ECO:0000256" key="9">
    <source>
        <dbReference type="ARBA" id="ARBA00023141"/>
    </source>
</evidence>
<feature type="modified residue" description="N6-(pyridoxal phosphate)lysine" evidence="12">
    <location>
        <position position="93"/>
    </location>
</feature>
<proteinExistence type="inferred from homology"/>
<evidence type="ECO:0000256" key="6">
    <source>
        <dbReference type="ARBA" id="ARBA00022605"/>
    </source>
</evidence>
<keyword evidence="8 12" id="KW-0663">Pyridoxal phosphate</keyword>
<dbReference type="NCBIfam" id="TIGR00263">
    <property type="entry name" value="trpB"/>
    <property type="match status" value="1"/>
</dbReference>
<keyword evidence="16" id="KW-1185">Reference proteome</keyword>
<dbReference type="InterPro" id="IPR006653">
    <property type="entry name" value="Trp_synth_b_CS"/>
</dbReference>
<accession>A0A938YL72</accession>
<dbReference type="PANTHER" id="PTHR48077">
    <property type="entry name" value="TRYPTOPHAN SYNTHASE-RELATED"/>
    <property type="match status" value="1"/>
</dbReference>
<comment type="similarity">
    <text evidence="4 12">Belongs to the TrpB family.</text>
</comment>
<dbReference type="InterPro" id="IPR036052">
    <property type="entry name" value="TrpB-like_PALP_sf"/>
</dbReference>